<organism evidence="2 3">
    <name type="scientific">Pinctada imbricata</name>
    <name type="common">Atlantic pearl-oyster</name>
    <name type="synonym">Pinctada martensii</name>
    <dbReference type="NCBI Taxonomy" id="66713"/>
    <lineage>
        <taxon>Eukaryota</taxon>
        <taxon>Metazoa</taxon>
        <taxon>Spiralia</taxon>
        <taxon>Lophotrochozoa</taxon>
        <taxon>Mollusca</taxon>
        <taxon>Bivalvia</taxon>
        <taxon>Autobranchia</taxon>
        <taxon>Pteriomorphia</taxon>
        <taxon>Pterioida</taxon>
        <taxon>Pterioidea</taxon>
        <taxon>Pteriidae</taxon>
        <taxon>Pinctada</taxon>
    </lineage>
</organism>
<comment type="caution">
    <text evidence="2">The sequence shown here is derived from an EMBL/GenBank/DDBJ whole genome shotgun (WGS) entry which is preliminary data.</text>
</comment>
<evidence type="ECO:0000313" key="2">
    <source>
        <dbReference type="EMBL" id="KAK3105307.1"/>
    </source>
</evidence>
<keyword evidence="3" id="KW-1185">Reference proteome</keyword>
<dbReference type="EMBL" id="VSWD01000004">
    <property type="protein sequence ID" value="KAK3105307.1"/>
    <property type="molecule type" value="Genomic_DNA"/>
</dbReference>
<keyword evidence="1" id="KW-1133">Transmembrane helix</keyword>
<evidence type="ECO:0000256" key="1">
    <source>
        <dbReference type="SAM" id="Phobius"/>
    </source>
</evidence>
<dbReference type="GO" id="GO:0005886">
    <property type="term" value="C:plasma membrane"/>
    <property type="evidence" value="ECO:0007669"/>
    <property type="project" value="TreeGrafter"/>
</dbReference>
<keyword evidence="1" id="KW-0472">Membrane</keyword>
<name>A0AA89C1T4_PINIB</name>
<feature type="transmembrane region" description="Helical" evidence="1">
    <location>
        <begin position="55"/>
        <end position="76"/>
    </location>
</feature>
<evidence type="ECO:0000313" key="3">
    <source>
        <dbReference type="Proteomes" id="UP001186944"/>
    </source>
</evidence>
<reference evidence="2" key="1">
    <citation type="submission" date="2019-08" db="EMBL/GenBank/DDBJ databases">
        <title>The improved chromosome-level genome for the pearl oyster Pinctada fucata martensii using PacBio sequencing and Hi-C.</title>
        <authorList>
            <person name="Zheng Z."/>
        </authorList>
    </citation>
    <scope>NUCLEOTIDE SEQUENCE</scope>
    <source>
        <strain evidence="2">ZZ-2019</strain>
        <tissue evidence="2">Adductor muscle</tissue>
    </source>
</reference>
<keyword evidence="1" id="KW-0812">Transmembrane</keyword>
<dbReference type="GO" id="GO:0015171">
    <property type="term" value="F:amino acid transmembrane transporter activity"/>
    <property type="evidence" value="ECO:0007669"/>
    <property type="project" value="TreeGrafter"/>
</dbReference>
<dbReference type="Gene3D" id="1.20.1740.10">
    <property type="entry name" value="Amino acid/polyamine transporter I"/>
    <property type="match status" value="1"/>
</dbReference>
<dbReference type="PANTHER" id="PTHR43243:SF20">
    <property type="entry name" value="CATIONIC AMINO ACID TRANSPORTER 3"/>
    <property type="match status" value="1"/>
</dbReference>
<dbReference type="PANTHER" id="PTHR43243">
    <property type="entry name" value="INNER MEMBRANE TRANSPORTER YGJI-RELATED"/>
    <property type="match status" value="1"/>
</dbReference>
<sequence>MNLPLQKKTTVSEENYAGMLQKCLDVWTVLTRRKTIDSKTLSDSKLRRKLSLIDLLGFGVGGSIGLGVFAVLPFVIRNEAGPSTVLSISFAALGAILSDDVLSINNPNFADYLSRIYPSELEVKETKETNNSASCLDIILSYETDGNMNTSVYDKLDDFSFSITHFPFLSSNIPSSPAYGMHISQLIRYARVSSKYTDFALRARRLSDKLLSQGYVFDRLTSSLRKFYDPYDP</sequence>
<accession>A0AA89C1T4</accession>
<protein>
    <submittedName>
        <fullName evidence="2">Uncharacterized protein</fullName>
    </submittedName>
</protein>
<proteinExistence type="predicted"/>
<gene>
    <name evidence="2" type="ORF">FSP39_022091</name>
</gene>
<dbReference type="Proteomes" id="UP001186944">
    <property type="component" value="Unassembled WGS sequence"/>
</dbReference>
<dbReference type="AlphaFoldDB" id="A0AA89C1T4"/>